<accession>A0A8H5LWE0</accession>
<protein>
    <recommendedName>
        <fullName evidence="7">Synembryn-A</fullName>
    </recommendedName>
</protein>
<keyword evidence="2" id="KW-0344">Guanine-nucleotide releasing factor</keyword>
<feature type="compositionally biased region" description="Polar residues" evidence="4">
    <location>
        <begin position="306"/>
        <end position="321"/>
    </location>
</feature>
<feature type="compositionally biased region" description="Low complexity" evidence="4">
    <location>
        <begin position="539"/>
        <end position="556"/>
    </location>
</feature>
<dbReference type="InterPro" id="IPR019318">
    <property type="entry name" value="Gua_nucleotide_exch_fac_Ric8"/>
</dbReference>
<feature type="compositionally biased region" description="Low complexity" evidence="4">
    <location>
        <begin position="325"/>
        <end position="361"/>
    </location>
</feature>
<name>A0A8H5LWE0_9AGAR</name>
<dbReference type="PANTHER" id="PTHR12425">
    <property type="entry name" value="SYNEMBRYN"/>
    <property type="match status" value="1"/>
</dbReference>
<evidence type="ECO:0000256" key="2">
    <source>
        <dbReference type="ARBA" id="ARBA00022658"/>
    </source>
</evidence>
<reference evidence="5 6" key="1">
    <citation type="journal article" date="2020" name="ISME J.">
        <title>Uncovering the hidden diversity of litter-decomposition mechanisms in mushroom-forming fungi.</title>
        <authorList>
            <person name="Floudas D."/>
            <person name="Bentzer J."/>
            <person name="Ahren D."/>
            <person name="Johansson T."/>
            <person name="Persson P."/>
            <person name="Tunlid A."/>
        </authorList>
    </citation>
    <scope>NUCLEOTIDE SEQUENCE [LARGE SCALE GENOMIC DNA]</scope>
    <source>
        <strain evidence="5 6">CBS 661.87</strain>
    </source>
</reference>
<feature type="region of interest" description="Disordered" evidence="4">
    <location>
        <begin position="597"/>
        <end position="617"/>
    </location>
</feature>
<dbReference type="GO" id="GO:0005737">
    <property type="term" value="C:cytoplasm"/>
    <property type="evidence" value="ECO:0007669"/>
    <property type="project" value="TreeGrafter"/>
</dbReference>
<comment type="caution">
    <text evidence="5">The sequence shown here is derived from an EMBL/GenBank/DDBJ whole genome shotgun (WGS) entry which is preliminary data.</text>
</comment>
<keyword evidence="6" id="KW-1185">Reference proteome</keyword>
<evidence type="ECO:0000313" key="5">
    <source>
        <dbReference type="EMBL" id="KAF5372037.1"/>
    </source>
</evidence>
<comment type="similarity">
    <text evidence="1">Belongs to the synembryn family.</text>
</comment>
<evidence type="ECO:0000256" key="3">
    <source>
        <dbReference type="ARBA" id="ARBA00023186"/>
    </source>
</evidence>
<feature type="region of interest" description="Disordered" evidence="4">
    <location>
        <begin position="538"/>
        <end position="557"/>
    </location>
</feature>
<proteinExistence type="inferred from homology"/>
<sequence>MAGILQSYTALSASSSRSDVSAVLQSIIDASPVAIDSSSRTELLKCLLRDLKVASSNSGSKSLSSKDAAQALLAVKALGKNPAGSKYLASPANLSLLLTLATSFKDDPQASSEALRCIANALLLIEKARSTFLQKEVDGGLTAITMLEKSSLPDHIFILSRILFLSTASGPTFIQTLVEEKHHGRTVVEIIGAKLDILTVGILAGTKMAREAMSDILKLTFNILLHYPKMVESEPQTTEAANLNEHKVLGDFWSPRLDGILPPLLRTFTALPPTFPSPISAPLTHVIHSLITIPINPELRPIWFGTNSNRSPRQSASNSPKHASRSQTPQPAAASSSSSRSDSPTRSPQSQTSSLTSPKSSTLDRALSVIAAGRRSLSRSPTTSNNTTPTNVLQRACDLLDVALSHYFPGAVDVDEQEVRDRCKQESPDSSLDDMLSPLVVLISRFCIADEGSRIRVRQWIVPDDLDRCSPLEGRADILGRCLRLLGSVYHPRLKDAVGELLYAMCDSDASILSTLVGYGNVAGFLFHKGILSAPPPATATTSTFDPSTTTASSASINPITGAVAEAKQDLPEMSEEEKEREMEKLFVLFDRLERTGAIPPSQNPMRKAIQEAKFGG</sequence>
<feature type="region of interest" description="Disordered" evidence="4">
    <location>
        <begin position="306"/>
        <end position="362"/>
    </location>
</feature>
<dbReference type="Pfam" id="PF10165">
    <property type="entry name" value="Ric8"/>
    <property type="match status" value="1"/>
</dbReference>
<dbReference type="GO" id="GO:0005085">
    <property type="term" value="F:guanyl-nucleotide exchange factor activity"/>
    <property type="evidence" value="ECO:0007669"/>
    <property type="project" value="UniProtKB-KW"/>
</dbReference>
<dbReference type="PANTHER" id="PTHR12425:SF5">
    <property type="entry name" value="SYNEMBRYN"/>
    <property type="match status" value="1"/>
</dbReference>
<dbReference type="Proteomes" id="UP000565441">
    <property type="component" value="Unassembled WGS sequence"/>
</dbReference>
<dbReference type="GO" id="GO:0001965">
    <property type="term" value="F:G-protein alpha-subunit binding"/>
    <property type="evidence" value="ECO:0007669"/>
    <property type="project" value="TreeGrafter"/>
</dbReference>
<evidence type="ECO:0000256" key="4">
    <source>
        <dbReference type="SAM" id="MobiDB-lite"/>
    </source>
</evidence>
<evidence type="ECO:0008006" key="7">
    <source>
        <dbReference type="Google" id="ProtNLM"/>
    </source>
</evidence>
<dbReference type="OrthoDB" id="5585685at2759"/>
<dbReference type="AlphaFoldDB" id="A0A8H5LWE0"/>
<evidence type="ECO:0000313" key="6">
    <source>
        <dbReference type="Proteomes" id="UP000565441"/>
    </source>
</evidence>
<evidence type="ECO:0000256" key="1">
    <source>
        <dbReference type="ARBA" id="ARBA00009049"/>
    </source>
</evidence>
<dbReference type="EMBL" id="JAACJP010000044">
    <property type="protein sequence ID" value="KAF5372037.1"/>
    <property type="molecule type" value="Genomic_DNA"/>
</dbReference>
<keyword evidence="3" id="KW-0143">Chaperone</keyword>
<dbReference type="InterPro" id="IPR016024">
    <property type="entry name" value="ARM-type_fold"/>
</dbReference>
<dbReference type="GO" id="GO:0007186">
    <property type="term" value="P:G protein-coupled receptor signaling pathway"/>
    <property type="evidence" value="ECO:0007669"/>
    <property type="project" value="TreeGrafter"/>
</dbReference>
<dbReference type="SUPFAM" id="SSF48371">
    <property type="entry name" value="ARM repeat"/>
    <property type="match status" value="1"/>
</dbReference>
<organism evidence="5 6">
    <name type="scientific">Tricholomella constricta</name>
    <dbReference type="NCBI Taxonomy" id="117010"/>
    <lineage>
        <taxon>Eukaryota</taxon>
        <taxon>Fungi</taxon>
        <taxon>Dikarya</taxon>
        <taxon>Basidiomycota</taxon>
        <taxon>Agaricomycotina</taxon>
        <taxon>Agaricomycetes</taxon>
        <taxon>Agaricomycetidae</taxon>
        <taxon>Agaricales</taxon>
        <taxon>Tricholomatineae</taxon>
        <taxon>Lyophyllaceae</taxon>
        <taxon>Tricholomella</taxon>
    </lineage>
</organism>
<gene>
    <name evidence="5" type="ORF">D9615_008038</name>
</gene>